<gene>
    <name evidence="1" type="ORF">PHYEVI_LOCUS3085</name>
</gene>
<sequence length="318" mass="35987">MSKSNEEPFNFSTNDGLWNILLSTYNFLNATTSLVQALNKKFEHCAGAPPLETKLSDDEANSLLSLLEAADQIQTSEEDSSCKNLSVNDRCNNLSVNSNFLAAIDYEMENIIAKPPEPAPQVTSNKRFDGTLRHQVVKKPQLQKQLIEYSRTVVPKPDKAIQKLKTQLAKMYECHAKNRRDPSNPDGEKIADDIRVMSEMVANLERERQIKYSKTVLPVKKPSQPAPEPVKDTKSVHNEDIKMVQTSYKTDNKEMKPRRFNSKPIGYINLEAVSVTRGNRISLKPVKIEVVTSIANEDVLRKGLKFCNHTRRSRLSCK</sequence>
<dbReference type="Proteomes" id="UP001153712">
    <property type="component" value="Chromosome 12"/>
</dbReference>
<organism evidence="1 2">
    <name type="scientific">Phyllotreta striolata</name>
    <name type="common">Striped flea beetle</name>
    <name type="synonym">Crioceris striolata</name>
    <dbReference type="NCBI Taxonomy" id="444603"/>
    <lineage>
        <taxon>Eukaryota</taxon>
        <taxon>Metazoa</taxon>
        <taxon>Ecdysozoa</taxon>
        <taxon>Arthropoda</taxon>
        <taxon>Hexapoda</taxon>
        <taxon>Insecta</taxon>
        <taxon>Pterygota</taxon>
        <taxon>Neoptera</taxon>
        <taxon>Endopterygota</taxon>
        <taxon>Coleoptera</taxon>
        <taxon>Polyphaga</taxon>
        <taxon>Cucujiformia</taxon>
        <taxon>Chrysomeloidea</taxon>
        <taxon>Chrysomelidae</taxon>
        <taxon>Galerucinae</taxon>
        <taxon>Alticini</taxon>
        <taxon>Phyllotreta</taxon>
    </lineage>
</organism>
<evidence type="ECO:0000313" key="1">
    <source>
        <dbReference type="EMBL" id="CAG9856666.1"/>
    </source>
</evidence>
<name>A0A9N9TKR8_PHYSR</name>
<dbReference type="AlphaFoldDB" id="A0A9N9TKR8"/>
<keyword evidence="2" id="KW-1185">Reference proteome</keyword>
<dbReference type="EMBL" id="OU900105">
    <property type="protein sequence ID" value="CAG9856666.1"/>
    <property type="molecule type" value="Genomic_DNA"/>
</dbReference>
<proteinExistence type="predicted"/>
<protein>
    <submittedName>
        <fullName evidence="1">Uncharacterized protein</fullName>
    </submittedName>
</protein>
<accession>A0A9N9TKR8</accession>
<reference evidence="1" key="1">
    <citation type="submission" date="2022-01" db="EMBL/GenBank/DDBJ databases">
        <authorList>
            <person name="King R."/>
        </authorList>
    </citation>
    <scope>NUCLEOTIDE SEQUENCE</scope>
</reference>
<evidence type="ECO:0000313" key="2">
    <source>
        <dbReference type="Proteomes" id="UP001153712"/>
    </source>
</evidence>